<evidence type="ECO:0000313" key="12">
    <source>
        <dbReference type="Proteomes" id="UP001159427"/>
    </source>
</evidence>
<feature type="transmembrane region" description="Helical" evidence="9">
    <location>
        <begin position="12"/>
        <end position="30"/>
    </location>
</feature>
<dbReference type="InterPro" id="IPR051227">
    <property type="entry name" value="CS_glycosyltransferase"/>
</dbReference>
<keyword evidence="6 9" id="KW-1133">Transmembrane helix</keyword>
<dbReference type="PROSITE" id="PS51820">
    <property type="entry name" value="PA14"/>
    <property type="match status" value="1"/>
</dbReference>
<dbReference type="InterPro" id="IPR037524">
    <property type="entry name" value="PA14/GLEYA"/>
</dbReference>
<evidence type="ECO:0000313" key="11">
    <source>
        <dbReference type="EMBL" id="CAH3028700.1"/>
    </source>
</evidence>
<keyword evidence="8 9" id="KW-0472">Membrane</keyword>
<evidence type="ECO:0000256" key="4">
    <source>
        <dbReference type="ARBA" id="ARBA00022692"/>
    </source>
</evidence>
<dbReference type="Gene3D" id="3.90.550.10">
    <property type="entry name" value="Spore Coat Polysaccharide Biosynthesis Protein SpsA, Chain A"/>
    <property type="match status" value="1"/>
</dbReference>
<comment type="caution">
    <text evidence="11">The sequence shown here is derived from an EMBL/GenBank/DDBJ whole genome shotgun (WGS) entry which is preliminary data.</text>
</comment>
<organism evidence="11 12">
    <name type="scientific">Porites evermanni</name>
    <dbReference type="NCBI Taxonomy" id="104178"/>
    <lineage>
        <taxon>Eukaryota</taxon>
        <taxon>Metazoa</taxon>
        <taxon>Cnidaria</taxon>
        <taxon>Anthozoa</taxon>
        <taxon>Hexacorallia</taxon>
        <taxon>Scleractinia</taxon>
        <taxon>Fungiina</taxon>
        <taxon>Poritidae</taxon>
        <taxon>Porites</taxon>
    </lineage>
</organism>
<keyword evidence="7 9" id="KW-0333">Golgi apparatus</keyword>
<keyword evidence="4 9" id="KW-0812">Transmembrane</keyword>
<dbReference type="InterPro" id="IPR008428">
    <property type="entry name" value="Chond_GalNAc"/>
</dbReference>
<protein>
    <recommendedName>
        <fullName evidence="9">Hexosyltransferase</fullName>
        <ecNumber evidence="9">2.4.1.-</ecNumber>
    </recommendedName>
</protein>
<proteinExistence type="inferred from homology"/>
<dbReference type="Pfam" id="PF05679">
    <property type="entry name" value="CHGN"/>
    <property type="match status" value="1"/>
</dbReference>
<evidence type="ECO:0000256" key="1">
    <source>
        <dbReference type="ARBA" id="ARBA00004447"/>
    </source>
</evidence>
<name>A0ABN8MG84_9CNID</name>
<dbReference type="EC" id="2.4.1.-" evidence="9"/>
<keyword evidence="3 9" id="KW-0808">Transferase</keyword>
<dbReference type="SUPFAM" id="SSF53448">
    <property type="entry name" value="Nucleotide-diphospho-sugar transferases"/>
    <property type="match status" value="1"/>
</dbReference>
<dbReference type="PANTHER" id="PTHR12369:SF5">
    <property type="entry name" value="HEXOSYLTRANSFERASE"/>
    <property type="match status" value="1"/>
</dbReference>
<evidence type="ECO:0000256" key="8">
    <source>
        <dbReference type="ARBA" id="ARBA00023136"/>
    </source>
</evidence>
<evidence type="ECO:0000259" key="10">
    <source>
        <dbReference type="PROSITE" id="PS51820"/>
    </source>
</evidence>
<keyword evidence="12" id="KW-1185">Reference proteome</keyword>
<evidence type="ECO:0000256" key="2">
    <source>
        <dbReference type="ARBA" id="ARBA00009239"/>
    </source>
</evidence>
<dbReference type="Proteomes" id="UP001159427">
    <property type="component" value="Unassembled WGS sequence"/>
</dbReference>
<dbReference type="PANTHER" id="PTHR12369">
    <property type="entry name" value="CHONDROITIN SYNTHASE"/>
    <property type="match status" value="1"/>
</dbReference>
<evidence type="ECO:0000256" key="5">
    <source>
        <dbReference type="ARBA" id="ARBA00022968"/>
    </source>
</evidence>
<comment type="subcellular location">
    <subcellularLocation>
        <location evidence="1 9">Golgi apparatus</location>
        <location evidence="1 9">Golgi stack membrane</location>
        <topology evidence="1 9">Single-pass type II membrane protein</topology>
    </subcellularLocation>
</comment>
<evidence type="ECO:0000256" key="9">
    <source>
        <dbReference type="RuleBase" id="RU364016"/>
    </source>
</evidence>
<dbReference type="SUPFAM" id="SSF56988">
    <property type="entry name" value="Anthrax protective antigen"/>
    <property type="match status" value="1"/>
</dbReference>
<feature type="domain" description="PA14" evidence="10">
    <location>
        <begin position="54"/>
        <end position="212"/>
    </location>
</feature>
<evidence type="ECO:0000256" key="3">
    <source>
        <dbReference type="ARBA" id="ARBA00022679"/>
    </source>
</evidence>
<reference evidence="11 12" key="1">
    <citation type="submission" date="2022-05" db="EMBL/GenBank/DDBJ databases">
        <authorList>
            <consortium name="Genoscope - CEA"/>
            <person name="William W."/>
        </authorList>
    </citation>
    <scope>NUCLEOTIDE SEQUENCE [LARGE SCALE GENOMIC DNA]</scope>
</reference>
<dbReference type="EMBL" id="CALNXI010000529">
    <property type="protein sequence ID" value="CAH3028700.1"/>
    <property type="molecule type" value="Genomic_DNA"/>
</dbReference>
<keyword evidence="5 9" id="KW-0735">Signal-anchor</keyword>
<accession>A0ABN8MG84</accession>
<gene>
    <name evidence="11" type="ORF">PEVE_00034675</name>
</gene>
<evidence type="ECO:0000256" key="7">
    <source>
        <dbReference type="ARBA" id="ARBA00023034"/>
    </source>
</evidence>
<comment type="similarity">
    <text evidence="2 9">Belongs to the chondroitin N-acetylgalactosaminyltransferase family.</text>
</comment>
<dbReference type="InterPro" id="IPR029044">
    <property type="entry name" value="Nucleotide-diphossugar_trans"/>
</dbReference>
<sequence length="617" mass="72031">MAMRLRKCKRKLVFVTFLIIIIIVFAGFMMHKETSFEVENNIRDKSGQRGEGFSSSGALNVEIWKDICGHKMQSLKHFPLFPHRPSTRLRTSALHLHFRQELENSGLRIFGFLSPIESGDYSFHLDTSETSELWISSDSRPENSKLIANSTFRVAWKFDRHDSLVSLLAGKLYYLEVLLKHGKFERKFCHFEVKWKSSSWRVDDIREIPPNVFIARDTIEEAGTFDYNKNLVLPMHNKRQDPSFATEELQRRAEMYHLPFIIESDSKDLFPACDYNPSYLVKGPLERYQSTWELHFSSIYPFDYGDILWKEREDFLSFGNDILDENVAEAVVSQVWTQIEKKHPRKYTFVRTLNVEENHDPGTGDRYLVEMELKEISEGKSVRFSEYVYRPWGAHTLCTPVGVTWNKSAVINILVTTGNNQGRWILHFLDNMTRIYNRTKDTNFNVVIFDFDSRDIDLGNALKKATIPSYQYANSKGNFSRALGLQKAAEMVRDPNSILFTMDLHLDIPYHFLDDVRKHSVQHKIAYSPLLVRLDCGATTSEPFGYWEIHGLGLITLYKGDWDKIGGMNVREFKDKWGGEDWEFVDRLLEAGMEVETIKMMHFFHHYHSKKGMWNNI</sequence>
<evidence type="ECO:0000256" key="6">
    <source>
        <dbReference type="ARBA" id="ARBA00022989"/>
    </source>
</evidence>